<sequence>MVQHYSDTRTSDGRVRFLLDGKAAVLLTEGPGWQQQDQFASVHDAVLGLALISRVPQPLYDQALDDLYHQLYFFGQPGAA</sequence>
<reference evidence="1" key="1">
    <citation type="submission" date="2022-09" db="EMBL/GenBank/DDBJ databases">
        <title>genome sequence of Deinococcus rubellus.</title>
        <authorList>
            <person name="Srinivasan S."/>
        </authorList>
    </citation>
    <scope>NUCLEOTIDE SEQUENCE</scope>
    <source>
        <strain evidence="1">Ant6</strain>
    </source>
</reference>
<protein>
    <submittedName>
        <fullName evidence="1">Uncharacterized protein</fullName>
    </submittedName>
</protein>
<name>A0ABY5YG48_9DEIO</name>
<accession>A0ABY5YG48</accession>
<organism evidence="1 2">
    <name type="scientific">Deinococcus rubellus</name>
    <dbReference type="NCBI Taxonomy" id="1889240"/>
    <lineage>
        <taxon>Bacteria</taxon>
        <taxon>Thermotogati</taxon>
        <taxon>Deinococcota</taxon>
        <taxon>Deinococci</taxon>
        <taxon>Deinococcales</taxon>
        <taxon>Deinococcaceae</taxon>
        <taxon>Deinococcus</taxon>
    </lineage>
</organism>
<gene>
    <name evidence="1" type="ORF">N0D28_13970</name>
</gene>
<dbReference type="RefSeq" id="WP_260560099.1">
    <property type="nucleotide sequence ID" value="NZ_BAABEC010000026.1"/>
</dbReference>
<evidence type="ECO:0000313" key="1">
    <source>
        <dbReference type="EMBL" id="UWX63820.1"/>
    </source>
</evidence>
<keyword evidence="2" id="KW-1185">Reference proteome</keyword>
<evidence type="ECO:0000313" key="2">
    <source>
        <dbReference type="Proteomes" id="UP001060261"/>
    </source>
</evidence>
<proteinExistence type="predicted"/>
<dbReference type="EMBL" id="CP104213">
    <property type="protein sequence ID" value="UWX63820.1"/>
    <property type="molecule type" value="Genomic_DNA"/>
</dbReference>
<dbReference type="Proteomes" id="UP001060261">
    <property type="component" value="Chromosome"/>
</dbReference>